<dbReference type="RefSeq" id="WP_046998433.1">
    <property type="nucleotide sequence ID" value="NZ_JAIW01000050.1"/>
</dbReference>
<dbReference type="InterPro" id="IPR051906">
    <property type="entry name" value="TolC-like"/>
</dbReference>
<dbReference type="Pfam" id="PF02321">
    <property type="entry name" value="OEP"/>
    <property type="match status" value="2"/>
</dbReference>
<evidence type="ECO:0000256" key="2">
    <source>
        <dbReference type="ARBA" id="ARBA00007613"/>
    </source>
</evidence>
<dbReference type="GO" id="GO:0009279">
    <property type="term" value="C:cell outer membrane"/>
    <property type="evidence" value="ECO:0007669"/>
    <property type="project" value="UniProtKB-SubCell"/>
</dbReference>
<comment type="caution">
    <text evidence="8">The sequence shown here is derived from an EMBL/GenBank/DDBJ whole genome shotgun (WGS) entry which is preliminary data.</text>
</comment>
<keyword evidence="6" id="KW-0472">Membrane</keyword>
<organism evidence="8 9">
    <name type="scientific">Aliarcobacter butzleri L355</name>
    <dbReference type="NCBI Taxonomy" id="1447263"/>
    <lineage>
        <taxon>Bacteria</taxon>
        <taxon>Pseudomonadati</taxon>
        <taxon>Campylobacterota</taxon>
        <taxon>Epsilonproteobacteria</taxon>
        <taxon>Campylobacterales</taxon>
        <taxon>Arcobacteraceae</taxon>
        <taxon>Aliarcobacter</taxon>
    </lineage>
</organism>
<dbReference type="GO" id="GO:0015562">
    <property type="term" value="F:efflux transmembrane transporter activity"/>
    <property type="evidence" value="ECO:0007669"/>
    <property type="project" value="InterPro"/>
</dbReference>
<dbReference type="PANTHER" id="PTHR30026:SF20">
    <property type="entry name" value="OUTER MEMBRANE PROTEIN TOLC"/>
    <property type="match status" value="1"/>
</dbReference>
<evidence type="ECO:0000256" key="3">
    <source>
        <dbReference type="ARBA" id="ARBA00022448"/>
    </source>
</evidence>
<dbReference type="AlphaFoldDB" id="A0A0G9KRZ1"/>
<dbReference type="GO" id="GO:0015288">
    <property type="term" value="F:porin activity"/>
    <property type="evidence" value="ECO:0007669"/>
    <property type="project" value="TreeGrafter"/>
</dbReference>
<dbReference type="SUPFAM" id="SSF56954">
    <property type="entry name" value="Outer membrane efflux proteins (OEP)"/>
    <property type="match status" value="1"/>
</dbReference>
<evidence type="ECO:0000256" key="6">
    <source>
        <dbReference type="ARBA" id="ARBA00023136"/>
    </source>
</evidence>
<evidence type="ECO:0000256" key="1">
    <source>
        <dbReference type="ARBA" id="ARBA00004442"/>
    </source>
</evidence>
<dbReference type="Gene3D" id="1.20.1600.10">
    <property type="entry name" value="Outer membrane efflux proteins (OEP)"/>
    <property type="match status" value="1"/>
</dbReference>
<comment type="similarity">
    <text evidence="2">Belongs to the outer membrane factor (OMF) (TC 1.B.17) family.</text>
</comment>
<keyword evidence="4" id="KW-1134">Transmembrane beta strand</keyword>
<evidence type="ECO:0000256" key="5">
    <source>
        <dbReference type="ARBA" id="ARBA00022692"/>
    </source>
</evidence>
<evidence type="ECO:0000313" key="9">
    <source>
        <dbReference type="Proteomes" id="UP000035154"/>
    </source>
</evidence>
<dbReference type="PATRIC" id="fig|1447263.3.peg.1433"/>
<comment type="subcellular location">
    <subcellularLocation>
        <location evidence="1">Cell outer membrane</location>
    </subcellularLocation>
</comment>
<evidence type="ECO:0000313" key="8">
    <source>
        <dbReference type="EMBL" id="KLE09211.1"/>
    </source>
</evidence>
<proteinExistence type="inferred from homology"/>
<evidence type="ECO:0000256" key="7">
    <source>
        <dbReference type="ARBA" id="ARBA00023237"/>
    </source>
</evidence>
<keyword evidence="3" id="KW-0813">Transport</keyword>
<dbReference type="InterPro" id="IPR003423">
    <property type="entry name" value="OMP_efflux"/>
</dbReference>
<dbReference type="EMBL" id="JAIW01000050">
    <property type="protein sequence ID" value="KLE09211.1"/>
    <property type="molecule type" value="Genomic_DNA"/>
</dbReference>
<dbReference type="PANTHER" id="PTHR30026">
    <property type="entry name" value="OUTER MEMBRANE PROTEIN TOLC"/>
    <property type="match status" value="1"/>
</dbReference>
<name>A0A0G9KRZ1_9BACT</name>
<reference evidence="8 9" key="1">
    <citation type="submission" date="2014-01" db="EMBL/GenBank/DDBJ databases">
        <title>Development of a Comparative Genomic Fingerprinting Assay for High Resolution Genotyping of Arcobacter butzleri.</title>
        <authorList>
            <person name="Webb A.L."/>
            <person name="Inglis G.D."/>
            <person name="Kruczkiewicz P."/>
            <person name="Selinger L.B."/>
            <person name="Taboada E.N."/>
        </authorList>
    </citation>
    <scope>NUCLEOTIDE SEQUENCE [LARGE SCALE GENOMIC DNA]</scope>
    <source>
        <strain evidence="8 9">L355</strain>
    </source>
</reference>
<dbReference type="Proteomes" id="UP000035154">
    <property type="component" value="Unassembled WGS sequence"/>
</dbReference>
<gene>
    <name evidence="8" type="ORF">AF80_07330</name>
</gene>
<protein>
    <submittedName>
        <fullName evidence="8">Transporter</fullName>
    </submittedName>
</protein>
<evidence type="ECO:0000256" key="4">
    <source>
        <dbReference type="ARBA" id="ARBA00022452"/>
    </source>
</evidence>
<dbReference type="GO" id="GO:1990281">
    <property type="term" value="C:efflux pump complex"/>
    <property type="evidence" value="ECO:0007669"/>
    <property type="project" value="TreeGrafter"/>
</dbReference>
<keyword evidence="5" id="KW-0812">Transmembrane</keyword>
<accession>A0A0G9KRZ1</accession>
<sequence length="450" mass="51811">MIKKIYLSFLISTLCYSQSINFNEVLQQALENSKDLKKQALNIDSIKQDYNIVDGINYGKVSISSEVSRTNHAGYVFNSKLSSREATFRDFGFSQMNEGMDIIPKDLNYPNDRTNINSYVSYDIPLFMGFKIENQKDILKLQEKANELLYNLDKKNLEFEILKAYNGAVVAKDFVKALEKAKQTVEFIYEGAKEFHKNGLVTKIDVNEAKVYQLNINSTLTEAKNNFNLALAYLKYLTSNENITDVENLENIYFDLKNFDELYNSALETRDEVKMQNITIEANKKNIDVQKGSYYPTVFSHLEYGVNDDRFTVSKDKDYYIALVGISLTLFDSSRSAYLEKSKIEHLKSTLDYEKLKDGIKLELEKAILDYKAKQEILKEKIEAKNLAFEVLNQANLQYKNRLISMTTLLSQEANFRKSESMLINAKYENSLALAKLNLVLGQNLNKDEK</sequence>
<keyword evidence="7" id="KW-0998">Cell outer membrane</keyword>